<dbReference type="GO" id="GO:0003676">
    <property type="term" value="F:nucleic acid binding"/>
    <property type="evidence" value="ECO:0007669"/>
    <property type="project" value="InterPro"/>
</dbReference>
<dbReference type="AlphaFoldDB" id="A0A498KAT5"/>
<dbReference type="InterPro" id="IPR044730">
    <property type="entry name" value="RNase_H-like_dom_plant"/>
</dbReference>
<dbReference type="GO" id="GO:0004523">
    <property type="term" value="F:RNA-DNA hybrid ribonuclease activity"/>
    <property type="evidence" value="ECO:0007669"/>
    <property type="project" value="InterPro"/>
</dbReference>
<dbReference type="InterPro" id="IPR012337">
    <property type="entry name" value="RNaseH-like_sf"/>
</dbReference>
<dbReference type="Pfam" id="PF13456">
    <property type="entry name" value="RVT_3"/>
    <property type="match status" value="1"/>
</dbReference>
<evidence type="ECO:0000313" key="3">
    <source>
        <dbReference type="Proteomes" id="UP000290289"/>
    </source>
</evidence>
<sequence>MDGLAKGNLGHAACGGVFRDYAGYFLGGFSLSLRHHTSFNAELHAVTLVVELAHVQGWQNLWLESDSSSVVSCFASGSFSSPWSLQTC</sequence>
<protein>
    <recommendedName>
        <fullName evidence="1">RNase H type-1 domain-containing protein</fullName>
    </recommendedName>
</protein>
<organism evidence="2 3">
    <name type="scientific">Malus domestica</name>
    <name type="common">Apple</name>
    <name type="synonym">Pyrus malus</name>
    <dbReference type="NCBI Taxonomy" id="3750"/>
    <lineage>
        <taxon>Eukaryota</taxon>
        <taxon>Viridiplantae</taxon>
        <taxon>Streptophyta</taxon>
        <taxon>Embryophyta</taxon>
        <taxon>Tracheophyta</taxon>
        <taxon>Spermatophyta</taxon>
        <taxon>Magnoliopsida</taxon>
        <taxon>eudicotyledons</taxon>
        <taxon>Gunneridae</taxon>
        <taxon>Pentapetalae</taxon>
        <taxon>rosids</taxon>
        <taxon>fabids</taxon>
        <taxon>Rosales</taxon>
        <taxon>Rosaceae</taxon>
        <taxon>Amygdaloideae</taxon>
        <taxon>Maleae</taxon>
        <taxon>Malus</taxon>
    </lineage>
</organism>
<evidence type="ECO:0000313" key="2">
    <source>
        <dbReference type="EMBL" id="RXI04551.1"/>
    </source>
</evidence>
<dbReference type="InterPro" id="IPR053151">
    <property type="entry name" value="RNase_H-like"/>
</dbReference>
<keyword evidence="3" id="KW-1185">Reference proteome</keyword>
<comment type="caution">
    <text evidence="2">The sequence shown here is derived from an EMBL/GenBank/DDBJ whole genome shotgun (WGS) entry which is preliminary data.</text>
</comment>
<accession>A0A498KAT5</accession>
<proteinExistence type="predicted"/>
<dbReference type="InterPro" id="IPR036397">
    <property type="entry name" value="RNaseH_sf"/>
</dbReference>
<dbReference type="InterPro" id="IPR002156">
    <property type="entry name" value="RNaseH_domain"/>
</dbReference>
<name>A0A498KAT5_MALDO</name>
<dbReference type="PANTHER" id="PTHR47723:SF23">
    <property type="entry name" value="REVERSE TRANSCRIPTASE-LIKE PROTEIN"/>
    <property type="match status" value="1"/>
</dbReference>
<dbReference type="PANTHER" id="PTHR47723">
    <property type="entry name" value="OS05G0353850 PROTEIN"/>
    <property type="match status" value="1"/>
</dbReference>
<feature type="domain" description="RNase H type-1" evidence="1">
    <location>
        <begin position="2"/>
        <end position="76"/>
    </location>
</feature>
<dbReference type="Gene3D" id="3.30.420.10">
    <property type="entry name" value="Ribonuclease H-like superfamily/Ribonuclease H"/>
    <property type="match status" value="1"/>
</dbReference>
<dbReference type="Proteomes" id="UP000290289">
    <property type="component" value="Chromosome 3"/>
</dbReference>
<dbReference type="CDD" id="cd06222">
    <property type="entry name" value="RNase_H_like"/>
    <property type="match status" value="1"/>
</dbReference>
<reference evidence="2 3" key="1">
    <citation type="submission" date="2018-10" db="EMBL/GenBank/DDBJ databases">
        <title>A high-quality apple genome assembly.</title>
        <authorList>
            <person name="Hu J."/>
        </authorList>
    </citation>
    <scope>NUCLEOTIDE SEQUENCE [LARGE SCALE GENOMIC DNA]</scope>
    <source>
        <strain evidence="3">cv. HFTH1</strain>
        <tissue evidence="2">Young leaf</tissue>
    </source>
</reference>
<gene>
    <name evidence="2" type="ORF">DVH24_038825</name>
</gene>
<dbReference type="SUPFAM" id="SSF53098">
    <property type="entry name" value="Ribonuclease H-like"/>
    <property type="match status" value="1"/>
</dbReference>
<dbReference type="EMBL" id="RDQH01000329">
    <property type="protein sequence ID" value="RXI04551.1"/>
    <property type="molecule type" value="Genomic_DNA"/>
</dbReference>
<evidence type="ECO:0000259" key="1">
    <source>
        <dbReference type="Pfam" id="PF13456"/>
    </source>
</evidence>